<organism evidence="3 4">
    <name type="scientific">Paraphoma chrysanthemicola</name>
    <dbReference type="NCBI Taxonomy" id="798071"/>
    <lineage>
        <taxon>Eukaryota</taxon>
        <taxon>Fungi</taxon>
        <taxon>Dikarya</taxon>
        <taxon>Ascomycota</taxon>
        <taxon>Pezizomycotina</taxon>
        <taxon>Dothideomycetes</taxon>
        <taxon>Pleosporomycetidae</taxon>
        <taxon>Pleosporales</taxon>
        <taxon>Pleosporineae</taxon>
        <taxon>Phaeosphaeriaceae</taxon>
        <taxon>Paraphoma</taxon>
    </lineage>
</organism>
<dbReference type="EMBL" id="JAGMVJ010000003">
    <property type="protein sequence ID" value="KAH7092478.1"/>
    <property type="molecule type" value="Genomic_DNA"/>
</dbReference>
<name>A0A8K0W2S7_9PLEO</name>
<sequence>MRLLDATTLLVHEFFNEAEIPPYAILSHTWEEEECTLQQTQSLGQFELSKRKGYKKIQLCCEQALRDGLNWAWVDTCCIDKTSTAELSEAINSMFRWYRNAVVCYAYLTDVEIVDQFGSSRWFTRGWTLQELVAPYALNFYNKHWKNLGSKLELHQLLQQTTGIDTQVLTTGELDQVCVAQKMSWAATRQTTRTEDLAYSLLGIFSVNMPLLYGEGSKAFLRLQEEIMKTSEDQSLFAWGLPKEVRTISGHSSLEGHMASTTVSTGIFAESPSQFTSTERIHVLEDVKSTIPPLAFNNGVRIELQSVTFGVDTYAIIYCTLKDRDKHFLAFRVLNWGERWVARLGDLVTIAVSDLVNASSDKPYADPEIFFIKQPDAIIKRQRRTRNFDLVRLAGDYERLYQMTQTSSSPNTPISQESGKLSIPADEDRLHAVFYFEPDILDPMTLTQELGNERGAHQRIMDSSVVRNQRLIKTKDDGTMVVENYHVAYPPFALLIGGKWPDLWVDCAIILVYSDTPDNKESDLYFHDLQSADPELVRCCTTMTHLLSLLRQQSPLEPLTGQRSQRCERPIMHWQTVKRYTEAHMLRRKKKSLVVDAQIKMVSRSLLERSLVLFVQLRNPDDVDQEPPKEPNWWEQDV</sequence>
<dbReference type="Pfam" id="PF06985">
    <property type="entry name" value="HET"/>
    <property type="match status" value="1"/>
</dbReference>
<dbReference type="OrthoDB" id="194358at2759"/>
<dbReference type="AlphaFoldDB" id="A0A8K0W2S7"/>
<dbReference type="InterPro" id="IPR010730">
    <property type="entry name" value="HET"/>
</dbReference>
<evidence type="ECO:0000313" key="3">
    <source>
        <dbReference type="EMBL" id="KAH7092478.1"/>
    </source>
</evidence>
<feature type="domain" description="Heterokaryon incompatibility" evidence="1">
    <location>
        <begin position="23"/>
        <end position="110"/>
    </location>
</feature>
<dbReference type="PANTHER" id="PTHR10622">
    <property type="entry name" value="HET DOMAIN-CONTAINING PROTEIN"/>
    <property type="match status" value="1"/>
</dbReference>
<dbReference type="Pfam" id="PF26640">
    <property type="entry name" value="DUF8212"/>
    <property type="match status" value="1"/>
</dbReference>
<comment type="caution">
    <text evidence="3">The sequence shown here is derived from an EMBL/GenBank/DDBJ whole genome shotgun (WGS) entry which is preliminary data.</text>
</comment>
<keyword evidence="4" id="KW-1185">Reference proteome</keyword>
<protein>
    <submittedName>
        <fullName evidence="3">Heterokaryon incompatibility protein-domain-containing protein</fullName>
    </submittedName>
</protein>
<evidence type="ECO:0000259" key="1">
    <source>
        <dbReference type="Pfam" id="PF06985"/>
    </source>
</evidence>
<accession>A0A8K0W2S7</accession>
<gene>
    <name evidence="3" type="ORF">FB567DRAFT_239028</name>
</gene>
<dbReference type="InterPro" id="IPR058525">
    <property type="entry name" value="DUF8212"/>
</dbReference>
<proteinExistence type="predicted"/>
<reference evidence="3" key="1">
    <citation type="journal article" date="2021" name="Nat. Commun.">
        <title>Genetic determinants of endophytism in the Arabidopsis root mycobiome.</title>
        <authorList>
            <person name="Mesny F."/>
            <person name="Miyauchi S."/>
            <person name="Thiergart T."/>
            <person name="Pickel B."/>
            <person name="Atanasova L."/>
            <person name="Karlsson M."/>
            <person name="Huettel B."/>
            <person name="Barry K.W."/>
            <person name="Haridas S."/>
            <person name="Chen C."/>
            <person name="Bauer D."/>
            <person name="Andreopoulos W."/>
            <person name="Pangilinan J."/>
            <person name="LaButti K."/>
            <person name="Riley R."/>
            <person name="Lipzen A."/>
            <person name="Clum A."/>
            <person name="Drula E."/>
            <person name="Henrissat B."/>
            <person name="Kohler A."/>
            <person name="Grigoriev I.V."/>
            <person name="Martin F.M."/>
            <person name="Hacquard S."/>
        </authorList>
    </citation>
    <scope>NUCLEOTIDE SEQUENCE</scope>
    <source>
        <strain evidence="3">MPI-SDFR-AT-0120</strain>
    </source>
</reference>
<evidence type="ECO:0000259" key="2">
    <source>
        <dbReference type="Pfam" id="PF26640"/>
    </source>
</evidence>
<dbReference type="PANTHER" id="PTHR10622:SF10">
    <property type="entry name" value="HET DOMAIN-CONTAINING PROTEIN"/>
    <property type="match status" value="1"/>
</dbReference>
<dbReference type="Proteomes" id="UP000813461">
    <property type="component" value="Unassembled WGS sequence"/>
</dbReference>
<feature type="domain" description="DUF8212" evidence="2">
    <location>
        <begin position="218"/>
        <end position="313"/>
    </location>
</feature>
<evidence type="ECO:0000313" key="4">
    <source>
        <dbReference type="Proteomes" id="UP000813461"/>
    </source>
</evidence>